<dbReference type="PROSITE" id="PS50111">
    <property type="entry name" value="CHEMOTAXIS_TRANSDUC_2"/>
    <property type="match status" value="1"/>
</dbReference>
<dbReference type="SMART" id="SM00304">
    <property type="entry name" value="HAMP"/>
    <property type="match status" value="1"/>
</dbReference>
<keyword evidence="2" id="KW-0145">Chemotaxis</keyword>
<evidence type="ECO:0000256" key="4">
    <source>
        <dbReference type="ARBA" id="ARBA00029447"/>
    </source>
</evidence>
<dbReference type="PANTHER" id="PTHR43531">
    <property type="entry name" value="PROTEIN ICFG"/>
    <property type="match status" value="1"/>
</dbReference>
<gene>
    <name evidence="9" type="ORF">J2X94_002122</name>
</gene>
<dbReference type="Proteomes" id="UP001244623">
    <property type="component" value="Unassembled WGS sequence"/>
</dbReference>
<keyword evidence="9" id="KW-0675">Receptor</keyword>
<feature type="transmembrane region" description="Helical" evidence="6">
    <location>
        <begin position="209"/>
        <end position="230"/>
    </location>
</feature>
<dbReference type="EMBL" id="JAUSSJ010000002">
    <property type="protein sequence ID" value="MDQ0019968.1"/>
    <property type="molecule type" value="Genomic_DNA"/>
</dbReference>
<comment type="caution">
    <text evidence="9">The sequence shown here is derived from an EMBL/GenBank/DDBJ whole genome shotgun (WGS) entry which is preliminary data.</text>
</comment>
<dbReference type="Gene3D" id="1.10.287.950">
    <property type="entry name" value="Methyl-accepting chemotaxis protein"/>
    <property type="match status" value="1"/>
</dbReference>
<keyword evidence="6" id="KW-1133">Transmembrane helix</keyword>
<dbReference type="InterPro" id="IPR004089">
    <property type="entry name" value="MCPsignal_dom"/>
</dbReference>
<evidence type="ECO:0000313" key="10">
    <source>
        <dbReference type="Proteomes" id="UP001244623"/>
    </source>
</evidence>
<proteinExistence type="inferred from homology"/>
<dbReference type="SMART" id="SM00283">
    <property type="entry name" value="MA"/>
    <property type="match status" value="1"/>
</dbReference>
<evidence type="ECO:0000256" key="2">
    <source>
        <dbReference type="ARBA" id="ARBA00022500"/>
    </source>
</evidence>
<dbReference type="InterPro" id="IPR051310">
    <property type="entry name" value="MCP_chemotaxis"/>
</dbReference>
<evidence type="ECO:0000256" key="1">
    <source>
        <dbReference type="ARBA" id="ARBA00022481"/>
    </source>
</evidence>
<organism evidence="9 10">
    <name type="scientific">[Curtobacterium] plantarum</name>
    <dbReference type="NCBI Taxonomy" id="221276"/>
    <lineage>
        <taxon>Bacteria</taxon>
        <taxon>Pseudomonadati</taxon>
        <taxon>Pseudomonadota</taxon>
        <taxon>Gammaproteobacteria</taxon>
        <taxon>Enterobacterales</taxon>
        <taxon>Erwiniaceae</taxon>
        <taxon>Pantoea</taxon>
    </lineage>
</organism>
<feature type="domain" description="HAMP" evidence="8">
    <location>
        <begin position="231"/>
        <end position="283"/>
    </location>
</feature>
<evidence type="ECO:0000256" key="6">
    <source>
        <dbReference type="SAM" id="Phobius"/>
    </source>
</evidence>
<feature type="domain" description="Methyl-accepting transducer" evidence="7">
    <location>
        <begin position="288"/>
        <end position="517"/>
    </location>
</feature>
<feature type="transmembrane region" description="Helical" evidence="6">
    <location>
        <begin position="22"/>
        <end position="41"/>
    </location>
</feature>
<dbReference type="CDD" id="cd06225">
    <property type="entry name" value="HAMP"/>
    <property type="match status" value="1"/>
</dbReference>
<keyword evidence="3 5" id="KW-0807">Transducer</keyword>
<dbReference type="SUPFAM" id="SSF58104">
    <property type="entry name" value="Methyl-accepting chemotaxis protein (MCP) signaling domain"/>
    <property type="match status" value="1"/>
</dbReference>
<dbReference type="PRINTS" id="PR00260">
    <property type="entry name" value="CHEMTRNSDUCR"/>
</dbReference>
<evidence type="ECO:0000259" key="7">
    <source>
        <dbReference type="PROSITE" id="PS50111"/>
    </source>
</evidence>
<keyword evidence="6" id="KW-0472">Membrane</keyword>
<accession>A0ABT9TC55</accession>
<dbReference type="PROSITE" id="PS50885">
    <property type="entry name" value="HAMP"/>
    <property type="match status" value="1"/>
</dbReference>
<dbReference type="Pfam" id="PF00672">
    <property type="entry name" value="HAMP"/>
    <property type="match status" value="1"/>
</dbReference>
<keyword evidence="6" id="KW-0812">Transmembrane</keyword>
<dbReference type="Pfam" id="PF00015">
    <property type="entry name" value="MCPsignal"/>
    <property type="match status" value="1"/>
</dbReference>
<sequence>MHYCFHHGKNMKLNHFTIGQRLSVMAAILLLATMIVGLRGINLNAQALQKNIDIMASETRVAESIDTARNAQVQFKIQVQEWKNALLRGTQGQSVFDKYKTAFLTQSDKTQALLHQLLILQPELGMDTAQVKQTIELHVQLRQKYLAALQNYDTRNLASAQLVDSQVNGIDREPTKMIDDVVHHTLAHAQKLNQQLTAQNLAQYRETRMTLWIAMAGILLSGIVITVWLIRSITHPLREAVNIARTVASGDLQTVIRPNGRDETAELMTALREMNSSLTSIVSGVRTGTENIASASIQIAQGSQELSSRNEAQAGALEETAASMEELTSVVKNNAQNAYHASNIAQDARSIAGQGGNVVEKVVHTMSEIQQFSNEINQIITVIDGIAFQTNILALNAAVEAARAGTEGRGFAVVAAEVRALAQRSAKAAKDVRILIERSVSSIGQGNELVQHAGTTMEEIILRIHQVSELIENVSSASNEQSVGIDQVNLAVTHMDAATQQNAALSQQSTAAAQALQAQAEMLLASVSVFKINSALV</sequence>
<comment type="similarity">
    <text evidence="4">Belongs to the methyl-accepting chemotaxis (MCP) protein family.</text>
</comment>
<evidence type="ECO:0000256" key="3">
    <source>
        <dbReference type="ARBA" id="ARBA00023224"/>
    </source>
</evidence>
<evidence type="ECO:0000313" key="9">
    <source>
        <dbReference type="EMBL" id="MDQ0019968.1"/>
    </source>
</evidence>
<name>A0ABT9TC55_9GAMM</name>
<evidence type="ECO:0000259" key="8">
    <source>
        <dbReference type="PROSITE" id="PS50885"/>
    </source>
</evidence>
<dbReference type="PANTHER" id="PTHR43531:SF14">
    <property type="entry name" value="METHYL-ACCEPTING CHEMOTAXIS PROTEIN I-RELATED"/>
    <property type="match status" value="1"/>
</dbReference>
<evidence type="ECO:0000256" key="5">
    <source>
        <dbReference type="PROSITE-ProRule" id="PRU00284"/>
    </source>
</evidence>
<protein>
    <submittedName>
        <fullName evidence="9">Methyl-accepting chemotaxis protein-1 (Serine sensor receptor)</fullName>
    </submittedName>
</protein>
<reference evidence="9 10" key="1">
    <citation type="submission" date="2023-07" db="EMBL/GenBank/DDBJ databases">
        <title>Sorghum-associated microbial communities from plants grown in Nebraska, USA.</title>
        <authorList>
            <person name="Schachtman D."/>
        </authorList>
    </citation>
    <scope>NUCLEOTIDE SEQUENCE [LARGE SCALE GENOMIC DNA]</scope>
    <source>
        <strain evidence="9 10">CC49</strain>
    </source>
</reference>
<dbReference type="Gene3D" id="6.10.340.10">
    <property type="match status" value="1"/>
</dbReference>
<dbReference type="InterPro" id="IPR003660">
    <property type="entry name" value="HAMP_dom"/>
</dbReference>
<keyword evidence="10" id="KW-1185">Reference proteome</keyword>
<dbReference type="InterPro" id="IPR004090">
    <property type="entry name" value="Chemotax_Me-accpt_rcpt"/>
</dbReference>
<dbReference type="CDD" id="cd11386">
    <property type="entry name" value="MCP_signal"/>
    <property type="match status" value="1"/>
</dbReference>
<keyword evidence="1" id="KW-0488">Methylation</keyword>